<reference evidence="4" key="1">
    <citation type="journal article" date="2019" name="Int. J. Syst. Evol. Microbiol.">
        <title>The Global Catalogue of Microorganisms (GCM) 10K type strain sequencing project: providing services to taxonomists for standard genome sequencing and annotation.</title>
        <authorList>
            <consortium name="The Broad Institute Genomics Platform"/>
            <consortium name="The Broad Institute Genome Sequencing Center for Infectious Disease"/>
            <person name="Wu L."/>
            <person name="Ma J."/>
        </authorList>
    </citation>
    <scope>NUCLEOTIDE SEQUENCE [LARGE SCALE GENOMIC DNA]</scope>
    <source>
        <strain evidence="4">NCAIM B.02333</strain>
    </source>
</reference>
<feature type="transmembrane region" description="Helical" evidence="2">
    <location>
        <begin position="56"/>
        <end position="74"/>
    </location>
</feature>
<keyword evidence="2" id="KW-0812">Transmembrane</keyword>
<dbReference type="Proteomes" id="UP001595685">
    <property type="component" value="Unassembled WGS sequence"/>
</dbReference>
<dbReference type="PANTHER" id="PTHR34980:SF2">
    <property type="entry name" value="INNER MEMBRANE PROTEIN YHAH-RELATED"/>
    <property type="match status" value="1"/>
</dbReference>
<organism evidence="3 4">
    <name type="scientific">Aquipuribacter hungaricus</name>
    <dbReference type="NCBI Taxonomy" id="545624"/>
    <lineage>
        <taxon>Bacteria</taxon>
        <taxon>Bacillati</taxon>
        <taxon>Actinomycetota</taxon>
        <taxon>Actinomycetes</taxon>
        <taxon>Micrococcales</taxon>
        <taxon>Intrasporangiaceae</taxon>
        <taxon>Aquipuribacter</taxon>
    </lineage>
</organism>
<dbReference type="PANTHER" id="PTHR34980">
    <property type="entry name" value="INNER MEMBRANE PROTEIN-RELATED-RELATED"/>
    <property type="match status" value="1"/>
</dbReference>
<evidence type="ECO:0000256" key="1">
    <source>
        <dbReference type="SAM" id="MobiDB-lite"/>
    </source>
</evidence>
<keyword evidence="4" id="KW-1185">Reference proteome</keyword>
<evidence type="ECO:0000313" key="3">
    <source>
        <dbReference type="EMBL" id="MFC3689024.1"/>
    </source>
</evidence>
<name>A0ABV7WGU0_9MICO</name>
<dbReference type="EMBL" id="JBHRWW010000007">
    <property type="protein sequence ID" value="MFC3689024.1"/>
    <property type="molecule type" value="Genomic_DNA"/>
</dbReference>
<feature type="transmembrane region" description="Helical" evidence="2">
    <location>
        <begin position="86"/>
        <end position="106"/>
    </location>
</feature>
<protein>
    <submittedName>
        <fullName evidence="3">DUF805 domain-containing protein</fullName>
    </submittedName>
</protein>
<proteinExistence type="predicted"/>
<comment type="caution">
    <text evidence="3">The sequence shown here is derived from an EMBL/GenBank/DDBJ whole genome shotgun (WGS) entry which is preliminary data.</text>
</comment>
<evidence type="ECO:0000313" key="4">
    <source>
        <dbReference type="Proteomes" id="UP001595685"/>
    </source>
</evidence>
<sequence length="192" mass="20284">MSFPQAVSSALRQYVGFRGRARRSEYWWFVLFTFLVTLIAGSADALLGLADSTGNGPIGGLATLALLLPSLAVGVRRLHDTGRSGWWMLIGLVPLVGTIVLIVFFVQDSVRATTEHGPSPKGVDPAAGYGAVGHDQQGYGQQAYGQQGYGQQPGAQGYEQQPYGQQPGYGAAPQAPGPYGDHDPRQGTPPQG</sequence>
<keyword evidence="2" id="KW-0472">Membrane</keyword>
<feature type="transmembrane region" description="Helical" evidence="2">
    <location>
        <begin position="26"/>
        <end position="50"/>
    </location>
</feature>
<evidence type="ECO:0000256" key="2">
    <source>
        <dbReference type="SAM" id="Phobius"/>
    </source>
</evidence>
<dbReference type="RefSeq" id="WP_340292122.1">
    <property type="nucleotide sequence ID" value="NZ_JBBEOI010000060.1"/>
</dbReference>
<accession>A0ABV7WGU0</accession>
<gene>
    <name evidence="3" type="ORF">ACFOLH_11790</name>
</gene>
<feature type="region of interest" description="Disordered" evidence="1">
    <location>
        <begin position="113"/>
        <end position="192"/>
    </location>
</feature>
<dbReference type="Pfam" id="PF05656">
    <property type="entry name" value="DUF805"/>
    <property type="match status" value="1"/>
</dbReference>
<feature type="compositionally biased region" description="Low complexity" evidence="1">
    <location>
        <begin position="136"/>
        <end position="179"/>
    </location>
</feature>
<keyword evidence="2" id="KW-1133">Transmembrane helix</keyword>
<dbReference type="InterPro" id="IPR008523">
    <property type="entry name" value="DUF805"/>
</dbReference>